<protein>
    <submittedName>
        <fullName evidence="1">Uncharacterized protein</fullName>
    </submittedName>
</protein>
<dbReference type="PANTHER" id="PTHR34655">
    <property type="entry name" value="CONSERVED WITHIN P. AEROPHILUM"/>
    <property type="match status" value="1"/>
</dbReference>
<accession>T0Z9A3</accession>
<dbReference type="SUPFAM" id="SSF75169">
    <property type="entry name" value="DsrEFH-like"/>
    <property type="match status" value="1"/>
</dbReference>
<reference evidence="1" key="2">
    <citation type="journal article" date="2014" name="ISME J.">
        <title>Microbial stratification in low pH oxic and suboxic macroscopic growths along an acid mine drainage.</title>
        <authorList>
            <person name="Mendez-Garcia C."/>
            <person name="Mesa V."/>
            <person name="Sprenger R.R."/>
            <person name="Richter M."/>
            <person name="Diez M.S."/>
            <person name="Solano J."/>
            <person name="Bargiela R."/>
            <person name="Golyshina O.V."/>
            <person name="Manteca A."/>
            <person name="Ramos J.L."/>
            <person name="Gallego J.R."/>
            <person name="Llorente I."/>
            <person name="Martins Dos Santos V.A."/>
            <person name="Jensen O.N."/>
            <person name="Pelaez A.I."/>
            <person name="Sanchez J."/>
            <person name="Ferrer M."/>
        </authorList>
    </citation>
    <scope>NUCLEOTIDE SEQUENCE</scope>
</reference>
<name>T0Z9A3_9ZZZZ</name>
<organism evidence="1">
    <name type="scientific">mine drainage metagenome</name>
    <dbReference type="NCBI Taxonomy" id="410659"/>
    <lineage>
        <taxon>unclassified sequences</taxon>
        <taxon>metagenomes</taxon>
        <taxon>ecological metagenomes</taxon>
    </lineage>
</organism>
<gene>
    <name evidence="1" type="ORF">B1A_21896</name>
</gene>
<dbReference type="AlphaFoldDB" id="T0Z9A3"/>
<comment type="caution">
    <text evidence="1">The sequence shown here is derived from an EMBL/GenBank/DDBJ whole genome shotgun (WGS) entry which is preliminary data.</text>
</comment>
<sequence>MMATQLGVLCVSGTQERIQMAAMVAATAAATGTGVTVFLSMNALGYFIRGDTRTPPAEGEIGRLMAQKNVPPFRQLFEQAKELGGARLYACSMALDVLG</sequence>
<reference evidence="1" key="1">
    <citation type="submission" date="2013-08" db="EMBL/GenBank/DDBJ databases">
        <authorList>
            <person name="Mendez C."/>
            <person name="Richter M."/>
            <person name="Ferrer M."/>
            <person name="Sanchez J."/>
        </authorList>
    </citation>
    <scope>NUCLEOTIDE SEQUENCE</scope>
</reference>
<dbReference type="InterPro" id="IPR027396">
    <property type="entry name" value="DsrEFH-like"/>
</dbReference>
<feature type="non-terminal residue" evidence="1">
    <location>
        <position position="99"/>
    </location>
</feature>
<proteinExistence type="predicted"/>
<evidence type="ECO:0000313" key="1">
    <source>
        <dbReference type="EMBL" id="EQD26380.1"/>
    </source>
</evidence>
<dbReference type="EMBL" id="AUZX01016187">
    <property type="protein sequence ID" value="EQD26380.1"/>
    <property type="molecule type" value="Genomic_DNA"/>
</dbReference>
<dbReference type="PANTHER" id="PTHR34655:SF2">
    <property type="entry name" value="PEROXIREDOXIN FAMILY PROTEIN"/>
    <property type="match status" value="1"/>
</dbReference>
<dbReference type="Gene3D" id="3.40.1260.10">
    <property type="entry name" value="DsrEFH-like"/>
    <property type="match status" value="1"/>
</dbReference>